<accession>A0A7V5Y0H9</accession>
<gene>
    <name evidence="1" type="ORF">ENV79_04950</name>
</gene>
<comment type="caution">
    <text evidence="1">The sequence shown here is derived from an EMBL/GenBank/DDBJ whole genome shotgun (WGS) entry which is preliminary data.</text>
</comment>
<evidence type="ECO:0008006" key="2">
    <source>
        <dbReference type="Google" id="ProtNLM"/>
    </source>
</evidence>
<evidence type="ECO:0000313" key="1">
    <source>
        <dbReference type="EMBL" id="HHR48967.1"/>
    </source>
</evidence>
<organism evidence="1">
    <name type="scientific">candidate division WOR-3 bacterium</name>
    <dbReference type="NCBI Taxonomy" id="2052148"/>
    <lineage>
        <taxon>Bacteria</taxon>
        <taxon>Bacteria division WOR-3</taxon>
    </lineage>
</organism>
<sequence>MIWLIFFIFNFQLKAPTTEFVNRDGKRLTVFPSGIEIYEEKMKVMANYGEFDPQEKIFLFKDSVRFFLTKDTGYTSMAIYKLKEKKWEMPAFNFLIIYPQAQERLTIKSEKATYDWEKEILFLEKGEIKLKNKLKLLGEKIVIDNKKNFLYSYLTTKVMNYLNEEKLNNFLTCETLFYDFKNDTGVAKSKVNYTNTLSQVFGDWATFVLEKEEIKEVIFRNKVLLSWKREAEKMELACEKLNFFFDKNDLKMAVGENIFAGKIYLKRK</sequence>
<dbReference type="EMBL" id="DTHS01000030">
    <property type="protein sequence ID" value="HHR48967.1"/>
    <property type="molecule type" value="Genomic_DNA"/>
</dbReference>
<protein>
    <recommendedName>
        <fullName evidence="2">Organic solvent tolerance-like N-terminal domain-containing protein</fullName>
    </recommendedName>
</protein>
<name>A0A7V5Y0H9_UNCW3</name>
<dbReference type="AlphaFoldDB" id="A0A7V5Y0H9"/>
<reference evidence="1" key="1">
    <citation type="journal article" date="2020" name="mSystems">
        <title>Genome- and Community-Level Interaction Insights into Carbon Utilization and Element Cycling Functions of Hydrothermarchaeota in Hydrothermal Sediment.</title>
        <authorList>
            <person name="Zhou Z."/>
            <person name="Liu Y."/>
            <person name="Xu W."/>
            <person name="Pan J."/>
            <person name="Luo Z.H."/>
            <person name="Li M."/>
        </authorList>
    </citation>
    <scope>NUCLEOTIDE SEQUENCE [LARGE SCALE GENOMIC DNA]</scope>
    <source>
        <strain evidence="1">SpSt-791</strain>
    </source>
</reference>
<proteinExistence type="predicted"/>